<dbReference type="AlphaFoldDB" id="A0A0U4DWM0"/>
<dbReference type="EMBL" id="CP013862">
    <property type="protein sequence ID" value="ALX49768.1"/>
    <property type="molecule type" value="Genomic_DNA"/>
</dbReference>
<dbReference type="Gene3D" id="2.30.110.10">
    <property type="entry name" value="Electron Transport, Fmn-binding Protein, Chain A"/>
    <property type="match status" value="1"/>
</dbReference>
<dbReference type="PANTHER" id="PTHR34818:SF1">
    <property type="entry name" value="PROTEIN BLI-3"/>
    <property type="match status" value="1"/>
</dbReference>
<sequence length="140" mass="16046">MSQQEMKSTVEKIIDDNAVGTMATVKQNKPHSRYITFIRKGLNLYTATSLETHKSEEIKANTQTHILLGYEGEGFGDEYVEYEGKVSINSSVDLKHELWNSYMEYWFNGPDDSNYIVLEITPVTIRIMNKKGAEPKTVEF</sequence>
<evidence type="ECO:0000259" key="1">
    <source>
        <dbReference type="Pfam" id="PF01243"/>
    </source>
</evidence>
<dbReference type="OrthoDB" id="5431160at2"/>
<dbReference type="PANTHER" id="PTHR34818">
    <property type="entry name" value="PROTEIN BLI-3"/>
    <property type="match status" value="1"/>
</dbReference>
<evidence type="ECO:0000313" key="3">
    <source>
        <dbReference type="Proteomes" id="UP000050331"/>
    </source>
</evidence>
<proteinExistence type="predicted"/>
<dbReference type="SUPFAM" id="SSF50475">
    <property type="entry name" value="FMN-binding split barrel"/>
    <property type="match status" value="1"/>
</dbReference>
<protein>
    <submittedName>
        <fullName evidence="2">General stress protein</fullName>
    </submittedName>
</protein>
<dbReference type="InterPro" id="IPR011576">
    <property type="entry name" value="Pyridox_Oxase_N"/>
</dbReference>
<dbReference type="Proteomes" id="UP000050331">
    <property type="component" value="Chromosome"/>
</dbReference>
<accession>A0A0U4DWM0</accession>
<dbReference type="InterPro" id="IPR012349">
    <property type="entry name" value="Split_barrel_FMN-bd"/>
</dbReference>
<feature type="domain" description="Pyridoxamine 5'-phosphate oxidase N-terminal" evidence="1">
    <location>
        <begin position="8"/>
        <end position="128"/>
    </location>
</feature>
<keyword evidence="3" id="KW-1185">Reference proteome</keyword>
<dbReference type="STRING" id="1472767.AOX59_15030"/>
<reference evidence="2 3" key="1">
    <citation type="submission" date="2016-01" db="EMBL/GenBank/DDBJ databases">
        <title>Complete genome sequence of strain Lentibacillus amyloliquefaciens LAM0015T isolated from saline sediment.</title>
        <authorList>
            <person name="Wang J.-L."/>
            <person name="He M.-X."/>
        </authorList>
    </citation>
    <scope>NUCLEOTIDE SEQUENCE [LARGE SCALE GENOMIC DNA]</scope>
    <source>
        <strain evidence="2 3">LAM0015</strain>
    </source>
</reference>
<dbReference type="RefSeq" id="WP_068446723.1">
    <property type="nucleotide sequence ID" value="NZ_CP013862.1"/>
</dbReference>
<name>A0A0U4DWM0_9BACI</name>
<dbReference type="KEGG" id="lao:AOX59_15030"/>
<dbReference type="Pfam" id="PF01243">
    <property type="entry name" value="PNPOx_N"/>
    <property type="match status" value="1"/>
</dbReference>
<gene>
    <name evidence="2" type="ORF">AOX59_15030</name>
</gene>
<organism evidence="2 3">
    <name type="scientific">Lentibacillus amyloliquefaciens</name>
    <dbReference type="NCBI Taxonomy" id="1472767"/>
    <lineage>
        <taxon>Bacteria</taxon>
        <taxon>Bacillati</taxon>
        <taxon>Bacillota</taxon>
        <taxon>Bacilli</taxon>
        <taxon>Bacillales</taxon>
        <taxon>Bacillaceae</taxon>
        <taxon>Lentibacillus</taxon>
    </lineage>
</organism>
<dbReference type="InterPro" id="IPR052917">
    <property type="entry name" value="Stress-Dev_Protein"/>
</dbReference>
<evidence type="ECO:0000313" key="2">
    <source>
        <dbReference type="EMBL" id="ALX49768.1"/>
    </source>
</evidence>